<dbReference type="SUPFAM" id="SSF63862">
    <property type="entry name" value="Thiamin pyrophosphokinase, substrate-binding domain"/>
    <property type="match status" value="1"/>
</dbReference>
<accession>A0A511UUV0</accession>
<dbReference type="InterPro" id="IPR007373">
    <property type="entry name" value="Thiamin_PyroPKinase_B1-bd"/>
</dbReference>
<keyword evidence="8" id="KW-1185">Reference proteome</keyword>
<dbReference type="GO" id="GO:0009229">
    <property type="term" value="P:thiamine diphosphate biosynthetic process"/>
    <property type="evidence" value="ECO:0007669"/>
    <property type="project" value="InterPro"/>
</dbReference>
<dbReference type="PANTHER" id="PTHR41299">
    <property type="entry name" value="THIAMINE PYROPHOSPHOKINASE"/>
    <property type="match status" value="1"/>
</dbReference>
<dbReference type="GO" id="GO:0005524">
    <property type="term" value="F:ATP binding"/>
    <property type="evidence" value="ECO:0007669"/>
    <property type="project" value="UniProtKB-KW"/>
</dbReference>
<dbReference type="GO" id="GO:0030975">
    <property type="term" value="F:thiamine binding"/>
    <property type="evidence" value="ECO:0007669"/>
    <property type="project" value="InterPro"/>
</dbReference>
<dbReference type="Gene3D" id="3.40.50.10240">
    <property type="entry name" value="Thiamin pyrophosphokinase, catalytic domain"/>
    <property type="match status" value="1"/>
</dbReference>
<feature type="domain" description="Thiamin pyrophosphokinase thiamin-binding" evidence="6">
    <location>
        <begin position="141"/>
        <end position="207"/>
    </location>
</feature>
<gene>
    <name evidence="7" type="primary">thiN</name>
    <name evidence="7" type="ORF">CQU01_06230</name>
</gene>
<evidence type="ECO:0000256" key="1">
    <source>
        <dbReference type="ARBA" id="ARBA00022679"/>
    </source>
</evidence>
<keyword evidence="1" id="KW-0808">Transferase</keyword>
<dbReference type="GO" id="GO:0004788">
    <property type="term" value="F:thiamine diphosphokinase activity"/>
    <property type="evidence" value="ECO:0007669"/>
    <property type="project" value="UniProtKB-UniRule"/>
</dbReference>
<dbReference type="InterPro" id="IPR007371">
    <property type="entry name" value="TPK_catalytic"/>
</dbReference>
<comment type="caution">
    <text evidence="7">The sequence shown here is derived from an EMBL/GenBank/DDBJ whole genome shotgun (WGS) entry which is preliminary data.</text>
</comment>
<evidence type="ECO:0000256" key="3">
    <source>
        <dbReference type="ARBA" id="ARBA00022777"/>
    </source>
</evidence>
<dbReference type="InterPro" id="IPR036759">
    <property type="entry name" value="TPK_catalytic_sf"/>
</dbReference>
<dbReference type="OrthoDB" id="9804377at2"/>
<dbReference type="InterPro" id="IPR053149">
    <property type="entry name" value="TPK"/>
</dbReference>
<dbReference type="Pfam" id="PF04265">
    <property type="entry name" value="TPK_B1_binding"/>
    <property type="match status" value="1"/>
</dbReference>
<dbReference type="AlphaFoldDB" id="A0A511UUV0"/>
<dbReference type="EMBL" id="BJXW01000008">
    <property type="protein sequence ID" value="GEN30385.1"/>
    <property type="molecule type" value="Genomic_DNA"/>
</dbReference>
<organism evidence="7 8">
    <name type="scientific">Cerasibacillus quisquiliarum</name>
    <dbReference type="NCBI Taxonomy" id="227865"/>
    <lineage>
        <taxon>Bacteria</taxon>
        <taxon>Bacillati</taxon>
        <taxon>Bacillota</taxon>
        <taxon>Bacilli</taxon>
        <taxon>Bacillales</taxon>
        <taxon>Bacillaceae</taxon>
        <taxon>Cerasibacillus</taxon>
    </lineage>
</organism>
<sequence>MNIAIVANGPQENIPLLANFSEQIDLWIGADRGALTLINQGISPNIAVGDFDSLTPEELKLIKKASHIVKSYPVKKDKTDLELALDCAKTYKPNKITLFGVTGGRLDHTIVNIHLLLKLLEQNINGMIIDKQNVLGITLPGKHSVFTLADYPYISFLPLTKEVTGLTLDGFYYSLTDRTVSFGSSLCISNKLIQNKGTFLYKTGILLVIRSRDL</sequence>
<dbReference type="SMART" id="SM00983">
    <property type="entry name" value="TPK_B1_binding"/>
    <property type="match status" value="1"/>
</dbReference>
<dbReference type="PANTHER" id="PTHR41299:SF1">
    <property type="entry name" value="THIAMINE PYROPHOSPHOKINASE"/>
    <property type="match status" value="1"/>
</dbReference>
<keyword evidence="4" id="KW-0067">ATP-binding</keyword>
<reference evidence="7 8" key="1">
    <citation type="submission" date="2019-07" db="EMBL/GenBank/DDBJ databases">
        <title>Whole genome shotgun sequence of Cerasibacillus quisquiliarum NBRC 102429.</title>
        <authorList>
            <person name="Hosoyama A."/>
            <person name="Uohara A."/>
            <person name="Ohji S."/>
            <person name="Ichikawa N."/>
        </authorList>
    </citation>
    <scope>NUCLEOTIDE SEQUENCE [LARGE SCALE GENOMIC DNA]</scope>
    <source>
        <strain evidence="7 8">NBRC 102429</strain>
    </source>
</reference>
<name>A0A511UUV0_9BACI</name>
<dbReference type="Pfam" id="PF04263">
    <property type="entry name" value="TPK_catalytic"/>
    <property type="match status" value="1"/>
</dbReference>
<evidence type="ECO:0000259" key="6">
    <source>
        <dbReference type="SMART" id="SM00983"/>
    </source>
</evidence>
<dbReference type="Proteomes" id="UP000321491">
    <property type="component" value="Unassembled WGS sequence"/>
</dbReference>
<keyword evidence="3 7" id="KW-0418">Kinase</keyword>
<dbReference type="GO" id="GO:0006772">
    <property type="term" value="P:thiamine metabolic process"/>
    <property type="evidence" value="ECO:0007669"/>
    <property type="project" value="UniProtKB-UniRule"/>
</dbReference>
<dbReference type="EC" id="2.7.6.2" evidence="5"/>
<evidence type="ECO:0000256" key="5">
    <source>
        <dbReference type="NCBIfam" id="TIGR01378"/>
    </source>
</evidence>
<evidence type="ECO:0000313" key="7">
    <source>
        <dbReference type="EMBL" id="GEN30385.1"/>
    </source>
</evidence>
<dbReference type="InterPro" id="IPR006282">
    <property type="entry name" value="Thi_PPkinase"/>
</dbReference>
<keyword evidence="2" id="KW-0547">Nucleotide-binding</keyword>
<evidence type="ECO:0000256" key="4">
    <source>
        <dbReference type="ARBA" id="ARBA00022840"/>
    </source>
</evidence>
<dbReference type="InterPro" id="IPR036371">
    <property type="entry name" value="TPK_B1-bd_sf"/>
</dbReference>
<evidence type="ECO:0000256" key="2">
    <source>
        <dbReference type="ARBA" id="ARBA00022741"/>
    </source>
</evidence>
<dbReference type="CDD" id="cd07995">
    <property type="entry name" value="TPK"/>
    <property type="match status" value="1"/>
</dbReference>
<dbReference type="NCBIfam" id="TIGR01378">
    <property type="entry name" value="thi_PPkinase"/>
    <property type="match status" value="1"/>
</dbReference>
<dbReference type="RefSeq" id="WP_146935603.1">
    <property type="nucleotide sequence ID" value="NZ_BJXW01000008.1"/>
</dbReference>
<proteinExistence type="predicted"/>
<protein>
    <recommendedName>
        <fullName evidence="5">Thiamine diphosphokinase</fullName>
        <ecNumber evidence="5">2.7.6.2</ecNumber>
    </recommendedName>
</protein>
<dbReference type="SUPFAM" id="SSF63999">
    <property type="entry name" value="Thiamin pyrophosphokinase, catalytic domain"/>
    <property type="match status" value="1"/>
</dbReference>
<dbReference type="GO" id="GO:0016301">
    <property type="term" value="F:kinase activity"/>
    <property type="evidence" value="ECO:0007669"/>
    <property type="project" value="UniProtKB-KW"/>
</dbReference>
<evidence type="ECO:0000313" key="8">
    <source>
        <dbReference type="Proteomes" id="UP000321491"/>
    </source>
</evidence>